<dbReference type="RefSeq" id="XP_044725401.1">
    <property type="nucleotide sequence ID" value="XM_044859001.1"/>
</dbReference>
<feature type="transmembrane region" description="Helical" evidence="9">
    <location>
        <begin position="437"/>
        <end position="456"/>
    </location>
</feature>
<feature type="transmembrane region" description="Helical" evidence="9">
    <location>
        <begin position="79"/>
        <end position="96"/>
    </location>
</feature>
<feature type="transmembrane region" description="Helical" evidence="9">
    <location>
        <begin position="135"/>
        <end position="152"/>
    </location>
</feature>
<accession>A0A9P8N5A4</accession>
<evidence type="ECO:0000313" key="12">
    <source>
        <dbReference type="Proteomes" id="UP000824596"/>
    </source>
</evidence>
<dbReference type="InterPro" id="IPR044880">
    <property type="entry name" value="NCX_ion-bd_dom_sf"/>
</dbReference>
<evidence type="ECO:0000256" key="5">
    <source>
        <dbReference type="ARBA" id="ARBA00022989"/>
    </source>
</evidence>
<dbReference type="PANTHER" id="PTHR31503">
    <property type="entry name" value="VACUOLAR CALCIUM ION TRANSPORTER"/>
    <property type="match status" value="1"/>
</dbReference>
<dbReference type="GO" id="GO:0012505">
    <property type="term" value="C:endomembrane system"/>
    <property type="evidence" value="ECO:0007669"/>
    <property type="project" value="UniProtKB-SubCell"/>
</dbReference>
<feature type="transmembrane region" description="Helical" evidence="9">
    <location>
        <begin position="302"/>
        <end position="326"/>
    </location>
</feature>
<dbReference type="GO" id="GO:0015369">
    <property type="term" value="F:calcium:proton antiporter activity"/>
    <property type="evidence" value="ECO:0007669"/>
    <property type="project" value="TreeGrafter"/>
</dbReference>
<protein>
    <submittedName>
        <fullName evidence="11">Sodium/calcium exchanger protein</fullName>
    </submittedName>
</protein>
<evidence type="ECO:0000256" key="2">
    <source>
        <dbReference type="ARBA" id="ARBA00008170"/>
    </source>
</evidence>
<feature type="transmembrane region" description="Helical" evidence="9">
    <location>
        <begin position="408"/>
        <end position="430"/>
    </location>
</feature>
<evidence type="ECO:0000256" key="6">
    <source>
        <dbReference type="ARBA" id="ARBA00023065"/>
    </source>
</evidence>
<keyword evidence="6" id="KW-0406">Ion transport</keyword>
<organism evidence="11 12">
    <name type="scientific">Hirsutella rhossiliensis</name>
    <dbReference type="NCBI Taxonomy" id="111463"/>
    <lineage>
        <taxon>Eukaryota</taxon>
        <taxon>Fungi</taxon>
        <taxon>Dikarya</taxon>
        <taxon>Ascomycota</taxon>
        <taxon>Pezizomycotina</taxon>
        <taxon>Sordariomycetes</taxon>
        <taxon>Hypocreomycetidae</taxon>
        <taxon>Hypocreales</taxon>
        <taxon>Ophiocordycipitaceae</taxon>
        <taxon>Hirsutella</taxon>
    </lineage>
</organism>
<dbReference type="GO" id="GO:0006874">
    <property type="term" value="P:intracellular calcium ion homeostasis"/>
    <property type="evidence" value="ECO:0007669"/>
    <property type="project" value="TreeGrafter"/>
</dbReference>
<dbReference type="Proteomes" id="UP000824596">
    <property type="component" value="Unassembled WGS sequence"/>
</dbReference>
<evidence type="ECO:0000256" key="3">
    <source>
        <dbReference type="ARBA" id="ARBA00022448"/>
    </source>
</evidence>
<evidence type="ECO:0000259" key="10">
    <source>
        <dbReference type="Pfam" id="PF01699"/>
    </source>
</evidence>
<feature type="transmembrane region" description="Helical" evidence="9">
    <location>
        <begin position="338"/>
        <end position="356"/>
    </location>
</feature>
<dbReference type="InterPro" id="IPR004713">
    <property type="entry name" value="CaH_exchang"/>
</dbReference>
<evidence type="ECO:0000256" key="1">
    <source>
        <dbReference type="ARBA" id="ARBA00004127"/>
    </source>
</evidence>
<keyword evidence="3" id="KW-0813">Transport</keyword>
<dbReference type="EMBL" id="JAIZPD010000001">
    <property type="protein sequence ID" value="KAH0967888.1"/>
    <property type="molecule type" value="Genomic_DNA"/>
</dbReference>
<evidence type="ECO:0000313" key="11">
    <source>
        <dbReference type="EMBL" id="KAH0967888.1"/>
    </source>
</evidence>
<dbReference type="GeneID" id="68349659"/>
<feature type="domain" description="Sodium/calcium exchanger membrane region" evidence="10">
    <location>
        <begin position="305"/>
        <end position="455"/>
    </location>
</feature>
<gene>
    <name evidence="11" type="ORF">HRG_00530</name>
</gene>
<feature type="compositionally biased region" description="Polar residues" evidence="8">
    <location>
        <begin position="41"/>
        <end position="51"/>
    </location>
</feature>
<name>A0A9P8N5A4_9HYPO</name>
<dbReference type="AlphaFoldDB" id="A0A9P8N5A4"/>
<feature type="transmembrane region" description="Helical" evidence="9">
    <location>
        <begin position="102"/>
        <end position="123"/>
    </location>
</feature>
<dbReference type="PANTHER" id="PTHR31503:SF22">
    <property type="entry name" value="VACUOLAR CALCIUM ION TRANSPORTER"/>
    <property type="match status" value="1"/>
</dbReference>
<keyword evidence="5 9" id="KW-1133">Transmembrane helix</keyword>
<comment type="similarity">
    <text evidence="2">Belongs to the Ca(2+):cation antiporter (CaCA) (TC 2.A.19) family.</text>
</comment>
<evidence type="ECO:0000256" key="7">
    <source>
        <dbReference type="ARBA" id="ARBA00023136"/>
    </source>
</evidence>
<proteinExistence type="inferred from homology"/>
<keyword evidence="4 9" id="KW-0812">Transmembrane</keyword>
<feature type="domain" description="Sodium/calcium exchanger membrane region" evidence="10">
    <location>
        <begin position="98"/>
        <end position="265"/>
    </location>
</feature>
<comment type="subcellular location">
    <subcellularLocation>
        <location evidence="1">Endomembrane system</location>
        <topology evidence="1">Multi-pass membrane protein</topology>
    </subcellularLocation>
</comment>
<feature type="transmembrane region" description="Helical" evidence="9">
    <location>
        <begin position="158"/>
        <end position="181"/>
    </location>
</feature>
<keyword evidence="7 9" id="KW-0472">Membrane</keyword>
<keyword evidence="12" id="KW-1185">Reference proteome</keyword>
<feature type="region of interest" description="Disordered" evidence="8">
    <location>
        <begin position="1"/>
        <end position="55"/>
    </location>
</feature>
<dbReference type="GO" id="GO:0000329">
    <property type="term" value="C:fungal-type vacuole membrane"/>
    <property type="evidence" value="ECO:0007669"/>
    <property type="project" value="TreeGrafter"/>
</dbReference>
<sequence length="462" mass="49813">MSSNAAIFRRRNRFDTTSSTSLTMDPGAGTSDNDEQRESQHGQSPIRQRSPSAPWLARSESYRQLTIMIKNSHLGPTKVLLVLVPIAIAAGLLRLLPVAVFALNILAVVPLAAVNIYSILALTRNAGAWGGLPRAIFGNATELTLSIAALYYGKTQLVLGITTGTAAFYSLFVLGSSFLHASYGKTDVPFSRASSGVLSSLVMVTAFCLTIPTAMSLATAEEEDAPVAAVRPAVRLAVDDYTLRLSHIIAVVLFLLFITYLAFRFLTHRQLFPRNTNAVHANPDSRTSSVLGASRAGSASPLVLAFCFVGSVACTGVCANLLMYSMDSATRALHVTEAFTGFVALPLVASLAKSITICQHARSSGMPAPRQMGLDFAIRYVMTNVLDTLLFLMPLLVLLGWIMGRPMALQFDLFEAVVFLLAVIIMTYLVQHGKTNYFEGSMLMGTYLSIVVASYVRPEPTL</sequence>
<feature type="transmembrane region" description="Helical" evidence="9">
    <location>
        <begin position="377"/>
        <end position="402"/>
    </location>
</feature>
<evidence type="ECO:0000256" key="4">
    <source>
        <dbReference type="ARBA" id="ARBA00022692"/>
    </source>
</evidence>
<evidence type="ECO:0000256" key="8">
    <source>
        <dbReference type="SAM" id="MobiDB-lite"/>
    </source>
</evidence>
<feature type="transmembrane region" description="Helical" evidence="9">
    <location>
        <begin position="193"/>
        <end position="215"/>
    </location>
</feature>
<dbReference type="Gene3D" id="1.20.1420.30">
    <property type="entry name" value="NCX, central ion-binding region"/>
    <property type="match status" value="1"/>
</dbReference>
<dbReference type="InterPro" id="IPR004837">
    <property type="entry name" value="NaCa_Exmemb"/>
</dbReference>
<feature type="transmembrane region" description="Helical" evidence="9">
    <location>
        <begin position="245"/>
        <end position="266"/>
    </location>
</feature>
<dbReference type="Pfam" id="PF01699">
    <property type="entry name" value="Na_Ca_ex"/>
    <property type="match status" value="2"/>
</dbReference>
<reference evidence="11" key="1">
    <citation type="submission" date="2021-09" db="EMBL/GenBank/DDBJ databases">
        <title>A high-quality genome of the endoparasitic fungus Hirsutella rhossiliensis with a comparison of Hirsutella genomes reveals transposable elements contributing to genome size variation.</title>
        <authorList>
            <person name="Lin R."/>
            <person name="Jiao Y."/>
            <person name="Sun X."/>
            <person name="Ling J."/>
            <person name="Xie B."/>
            <person name="Cheng X."/>
        </authorList>
    </citation>
    <scope>NUCLEOTIDE SEQUENCE</scope>
    <source>
        <strain evidence="11">HR02</strain>
    </source>
</reference>
<evidence type="ECO:0000256" key="9">
    <source>
        <dbReference type="SAM" id="Phobius"/>
    </source>
</evidence>
<dbReference type="OrthoDB" id="1699231at2759"/>
<comment type="caution">
    <text evidence="11">The sequence shown here is derived from an EMBL/GenBank/DDBJ whole genome shotgun (WGS) entry which is preliminary data.</text>
</comment>